<keyword evidence="4" id="KW-0732">Signal</keyword>
<feature type="chain" id="PRO_5032456330" description="Non-specific lipid-transfer protein" evidence="4">
    <location>
        <begin position="23"/>
        <end position="189"/>
    </location>
</feature>
<dbReference type="EMBL" id="JAAIUW010000001">
    <property type="protein sequence ID" value="KAF7845220.1"/>
    <property type="molecule type" value="Genomic_DNA"/>
</dbReference>
<evidence type="ECO:0000259" key="5">
    <source>
        <dbReference type="SMART" id="SM00499"/>
    </source>
</evidence>
<evidence type="ECO:0000256" key="1">
    <source>
        <dbReference type="ARBA" id="ARBA00009748"/>
    </source>
</evidence>
<keyword evidence="2" id="KW-1015">Disulfide bond</keyword>
<dbReference type="PRINTS" id="PR00382">
    <property type="entry name" value="LIPIDTRNSFER"/>
</dbReference>
<comment type="similarity">
    <text evidence="1 3">Belongs to the plant LTP family.</text>
</comment>
<dbReference type="InterPro" id="IPR016140">
    <property type="entry name" value="Bifunc_inhib/LTP/seed_store"/>
</dbReference>
<dbReference type="Gene3D" id="1.10.110.10">
    <property type="entry name" value="Plant lipid-transfer and hydrophobic proteins"/>
    <property type="match status" value="1"/>
</dbReference>
<feature type="signal peptide" evidence="4">
    <location>
        <begin position="1"/>
        <end position="22"/>
    </location>
</feature>
<comment type="caution">
    <text evidence="6">The sequence shown here is derived from an EMBL/GenBank/DDBJ whole genome shotgun (WGS) entry which is preliminary data.</text>
</comment>
<evidence type="ECO:0000313" key="7">
    <source>
        <dbReference type="Proteomes" id="UP000634136"/>
    </source>
</evidence>
<dbReference type="Proteomes" id="UP000634136">
    <property type="component" value="Unassembled WGS sequence"/>
</dbReference>
<comment type="function">
    <text evidence="3">Plant non-specific lipid-transfer proteins transfer phospholipids as well as galactolipids across membranes. May play a role in wax or cutin deposition in the cell walls of expanding epidermal cells and certain secretory tissues.</text>
</comment>
<name>A0A835CM52_9FABA</name>
<evidence type="ECO:0000256" key="2">
    <source>
        <dbReference type="ARBA" id="ARBA00023157"/>
    </source>
</evidence>
<dbReference type="SUPFAM" id="SSF47699">
    <property type="entry name" value="Bifunctional inhibitor/lipid-transfer protein/seed storage 2S albumin"/>
    <property type="match status" value="1"/>
</dbReference>
<proteinExistence type="inferred from homology"/>
<sequence>MASRSMVVKVVCLGVVVCMVLGAPLAHGAITCDKVDDTLAPCVSYLRNPGAKVPPSCCAAVQALNKEAKTTPDRQAACRCFKPIIQSIPKLDLDLLAKLPGEMPMSDGSSCTRPKVSYGSSRIRCHCGEDAAFRTSSRVLTYGRRFFNCSKMQGQQYNAHFLNGSISSQHVTRVVKFDKRFSAYRPYLP</sequence>
<accession>A0A835CM52</accession>
<dbReference type="SMART" id="SM00499">
    <property type="entry name" value="AAI"/>
    <property type="match status" value="1"/>
</dbReference>
<organism evidence="6 7">
    <name type="scientific">Senna tora</name>
    <dbReference type="NCBI Taxonomy" id="362788"/>
    <lineage>
        <taxon>Eukaryota</taxon>
        <taxon>Viridiplantae</taxon>
        <taxon>Streptophyta</taxon>
        <taxon>Embryophyta</taxon>
        <taxon>Tracheophyta</taxon>
        <taxon>Spermatophyta</taxon>
        <taxon>Magnoliopsida</taxon>
        <taxon>eudicotyledons</taxon>
        <taxon>Gunneridae</taxon>
        <taxon>Pentapetalae</taxon>
        <taxon>rosids</taxon>
        <taxon>fabids</taxon>
        <taxon>Fabales</taxon>
        <taxon>Fabaceae</taxon>
        <taxon>Caesalpinioideae</taxon>
        <taxon>Cassia clade</taxon>
        <taxon>Senna</taxon>
    </lineage>
</organism>
<feature type="domain" description="Bifunctional inhibitor/plant lipid transfer protein/seed storage helical" evidence="5">
    <location>
        <begin position="32"/>
        <end position="111"/>
    </location>
</feature>
<dbReference type="CDD" id="cd01960">
    <property type="entry name" value="nsLTP1"/>
    <property type="match status" value="1"/>
</dbReference>
<keyword evidence="7" id="KW-1185">Reference proteome</keyword>
<dbReference type="OrthoDB" id="770678at2759"/>
<protein>
    <recommendedName>
        <fullName evidence="3">Non-specific lipid-transfer protein</fullName>
    </recommendedName>
</protein>
<reference evidence="6" key="1">
    <citation type="submission" date="2020-09" db="EMBL/GenBank/DDBJ databases">
        <title>Genome-Enabled Discovery of Anthraquinone Biosynthesis in Senna tora.</title>
        <authorList>
            <person name="Kang S.-H."/>
            <person name="Pandey R.P."/>
            <person name="Lee C.-M."/>
            <person name="Sim J.-S."/>
            <person name="Jeong J.-T."/>
            <person name="Choi B.-S."/>
            <person name="Jung M."/>
            <person name="Ginzburg D."/>
            <person name="Zhao K."/>
            <person name="Won S.Y."/>
            <person name="Oh T.-J."/>
            <person name="Yu Y."/>
            <person name="Kim N.-H."/>
            <person name="Lee O.R."/>
            <person name="Lee T.-H."/>
            <person name="Bashyal P."/>
            <person name="Kim T.-S."/>
            <person name="Lee W.-H."/>
            <person name="Kawkins C."/>
            <person name="Kim C.-K."/>
            <person name="Kim J.S."/>
            <person name="Ahn B.O."/>
            <person name="Rhee S.Y."/>
            <person name="Sohng J.K."/>
        </authorList>
    </citation>
    <scope>NUCLEOTIDE SEQUENCE</scope>
    <source>
        <tissue evidence="6">Leaf</tissue>
    </source>
</reference>
<evidence type="ECO:0000256" key="3">
    <source>
        <dbReference type="RuleBase" id="RU000628"/>
    </source>
</evidence>
<dbReference type="PANTHER" id="PTHR33076">
    <property type="entry name" value="NON-SPECIFIC LIPID-TRANSFER PROTEIN 2-RELATED"/>
    <property type="match status" value="1"/>
</dbReference>
<evidence type="ECO:0000256" key="4">
    <source>
        <dbReference type="SAM" id="SignalP"/>
    </source>
</evidence>
<gene>
    <name evidence="6" type="ORF">G2W53_002125</name>
</gene>
<dbReference type="AlphaFoldDB" id="A0A835CM52"/>
<keyword evidence="3" id="KW-0813">Transport</keyword>
<dbReference type="GO" id="GO:0008289">
    <property type="term" value="F:lipid binding"/>
    <property type="evidence" value="ECO:0007669"/>
    <property type="project" value="UniProtKB-KW"/>
</dbReference>
<dbReference type="InterPro" id="IPR000528">
    <property type="entry name" value="Plant_nsLTP"/>
</dbReference>
<keyword evidence="3" id="KW-0446">Lipid-binding</keyword>
<evidence type="ECO:0000313" key="6">
    <source>
        <dbReference type="EMBL" id="KAF7845220.1"/>
    </source>
</evidence>
<dbReference type="InterPro" id="IPR036312">
    <property type="entry name" value="Bifun_inhib/LTP/seed_sf"/>
</dbReference>
<dbReference type="Pfam" id="PF00234">
    <property type="entry name" value="Tryp_alpha_amyl"/>
    <property type="match status" value="1"/>
</dbReference>
<dbReference type="GO" id="GO:0006869">
    <property type="term" value="P:lipid transport"/>
    <property type="evidence" value="ECO:0007669"/>
    <property type="project" value="InterPro"/>
</dbReference>